<keyword evidence="2" id="KW-1185">Reference proteome</keyword>
<sequence>MDYVWAGRSGVSSFCDTLIAEQLKWRHAMRRFVGVFLPTLPTDQIRRRNGGNPTHKRRMVIAKQESNRRILTPVDDAARKLKLSPGMTVAHAQTLVPDL</sequence>
<reference evidence="1 2" key="1">
    <citation type="submission" date="2019-08" db="EMBL/GenBank/DDBJ databases">
        <title>Bradyrhizobium hipponensis sp. nov., a rhizobium isolated from a Lupinus angustifolius root nodule in Tunisia.</title>
        <authorList>
            <person name="Off K."/>
            <person name="Rejili M."/>
            <person name="Mars M."/>
            <person name="Brachmann A."/>
            <person name="Marin M."/>
        </authorList>
    </citation>
    <scope>NUCLEOTIDE SEQUENCE [LARGE SCALE GENOMIC DNA]</scope>
    <source>
        <strain evidence="1 2">CTAW71</strain>
    </source>
</reference>
<dbReference type="EMBL" id="VSSS01000018">
    <property type="protein sequence ID" value="TYL96611.1"/>
    <property type="molecule type" value="Genomic_DNA"/>
</dbReference>
<dbReference type="RefSeq" id="WP_148772274.1">
    <property type="nucleotide sequence ID" value="NZ_VSSS01000018.1"/>
</dbReference>
<dbReference type="OrthoDB" id="9788640at2"/>
<dbReference type="AlphaFoldDB" id="A0A5D3KLI1"/>
<evidence type="ECO:0000313" key="2">
    <source>
        <dbReference type="Proteomes" id="UP000324758"/>
    </source>
</evidence>
<comment type="caution">
    <text evidence="1">The sequence shown here is derived from an EMBL/GenBank/DDBJ whole genome shotgun (WGS) entry which is preliminary data.</text>
</comment>
<gene>
    <name evidence="1" type="ORF">FXB40_11220</name>
</gene>
<name>A0A5D3KLI1_9BRAD</name>
<evidence type="ECO:0000313" key="1">
    <source>
        <dbReference type="EMBL" id="TYL96611.1"/>
    </source>
</evidence>
<dbReference type="Proteomes" id="UP000324758">
    <property type="component" value="Unassembled WGS sequence"/>
</dbReference>
<protein>
    <submittedName>
        <fullName evidence="1">Uncharacterized protein</fullName>
    </submittedName>
</protein>
<accession>A0A5D3KLI1</accession>
<organism evidence="1 2">
    <name type="scientific">Bradyrhizobium rifense</name>
    <dbReference type="NCBI Taxonomy" id="515499"/>
    <lineage>
        <taxon>Bacteria</taxon>
        <taxon>Pseudomonadati</taxon>
        <taxon>Pseudomonadota</taxon>
        <taxon>Alphaproteobacteria</taxon>
        <taxon>Hyphomicrobiales</taxon>
        <taxon>Nitrobacteraceae</taxon>
        <taxon>Bradyrhizobium</taxon>
    </lineage>
</organism>
<proteinExistence type="predicted"/>